<dbReference type="OrthoDB" id="3786918at2759"/>
<evidence type="ECO:0000313" key="2">
    <source>
        <dbReference type="Proteomes" id="UP000030641"/>
    </source>
</evidence>
<gene>
    <name evidence="1" type="ORF">AUEXF2481DRAFT_38106</name>
</gene>
<evidence type="ECO:0000313" key="1">
    <source>
        <dbReference type="EMBL" id="KEQ97597.1"/>
    </source>
</evidence>
<dbReference type="PANTHER" id="PTHR38790:SF4">
    <property type="entry name" value="2EXR DOMAIN-CONTAINING PROTEIN"/>
    <property type="match status" value="1"/>
</dbReference>
<reference evidence="1 2" key="1">
    <citation type="journal article" date="2014" name="BMC Genomics">
        <title>Genome sequencing of four Aureobasidium pullulans varieties: biotechnological potential, stress tolerance, and description of new species.</title>
        <authorList>
            <person name="Gostin Ar C."/>
            <person name="Ohm R.A."/>
            <person name="Kogej T."/>
            <person name="Sonjak S."/>
            <person name="Turk M."/>
            <person name="Zajc J."/>
            <person name="Zalar P."/>
            <person name="Grube M."/>
            <person name="Sun H."/>
            <person name="Han J."/>
            <person name="Sharma A."/>
            <person name="Chiniquy J."/>
            <person name="Ngan C.Y."/>
            <person name="Lipzen A."/>
            <person name="Barry K."/>
            <person name="Grigoriev I.V."/>
            <person name="Gunde-Cimerman N."/>
        </authorList>
    </citation>
    <scope>NUCLEOTIDE SEQUENCE [LARGE SCALE GENOMIC DNA]</scope>
    <source>
        <strain evidence="1 2">EXF-2481</strain>
    </source>
</reference>
<dbReference type="EMBL" id="KL584754">
    <property type="protein sequence ID" value="KEQ97597.1"/>
    <property type="molecule type" value="Genomic_DNA"/>
</dbReference>
<sequence length="297" mass="35048">MTTTAKPTTHYLRKDSGIELDDRYEKTSFLSLPAEIRTQIWKLVFDPEQSYQDAFSCSKCVDSPSALQEDYWASIYLQPLLTCRQFYQDAHLLAFSRTTFVIRNPYTVLDISGRMNSTLRPAQISSLRSVAIISEARHFRQMHHWKNHAFGIPALRLDDMTIILHRSSYWHYLFDFNVMMTQMLRDFSGVKKICFVRNHARVKPHFHTWFNRFVGAMMRLDRVERFGRRDCKAEKTWWEWSFDGTKQAATLVKVPSKDAGLDVEAYDEHMAPMMEWLKRSMEVEEYDPDPMSRLGFV</sequence>
<dbReference type="InParanoid" id="A0A074YTZ4"/>
<dbReference type="GeneID" id="25366021"/>
<dbReference type="PANTHER" id="PTHR38790">
    <property type="entry name" value="2EXR DOMAIN-CONTAINING PROTEIN-RELATED"/>
    <property type="match status" value="1"/>
</dbReference>
<organism evidence="1 2">
    <name type="scientific">Aureobasidium subglaciale (strain EXF-2481)</name>
    <name type="common">Aureobasidium pullulans var. subglaciale</name>
    <dbReference type="NCBI Taxonomy" id="1043005"/>
    <lineage>
        <taxon>Eukaryota</taxon>
        <taxon>Fungi</taxon>
        <taxon>Dikarya</taxon>
        <taxon>Ascomycota</taxon>
        <taxon>Pezizomycotina</taxon>
        <taxon>Dothideomycetes</taxon>
        <taxon>Dothideomycetidae</taxon>
        <taxon>Dothideales</taxon>
        <taxon>Saccotheciaceae</taxon>
        <taxon>Aureobasidium</taxon>
    </lineage>
</organism>
<accession>A0A074YTZ4</accession>
<protein>
    <submittedName>
        <fullName evidence="1">Uncharacterized protein</fullName>
    </submittedName>
</protein>
<proteinExistence type="predicted"/>
<dbReference type="RefSeq" id="XP_013345928.1">
    <property type="nucleotide sequence ID" value="XM_013490474.1"/>
</dbReference>
<dbReference type="OMA" id="RSSRWHY"/>
<keyword evidence="2" id="KW-1185">Reference proteome</keyword>
<dbReference type="AlphaFoldDB" id="A0A074YTZ4"/>
<dbReference type="Proteomes" id="UP000030641">
    <property type="component" value="Unassembled WGS sequence"/>
</dbReference>
<dbReference type="HOGENOM" id="CLU_063098_0_0_1"/>
<name>A0A074YTZ4_AURSE</name>